<dbReference type="EMBL" id="LAZR01000361">
    <property type="protein sequence ID" value="KKN72482.1"/>
    <property type="molecule type" value="Genomic_DNA"/>
</dbReference>
<gene>
    <name evidence="1" type="ORF">LCGC14_0409860</name>
</gene>
<organism evidence="1">
    <name type="scientific">marine sediment metagenome</name>
    <dbReference type="NCBI Taxonomy" id="412755"/>
    <lineage>
        <taxon>unclassified sequences</taxon>
        <taxon>metagenomes</taxon>
        <taxon>ecological metagenomes</taxon>
    </lineage>
</organism>
<dbReference type="AlphaFoldDB" id="A0A0F9TC09"/>
<proteinExistence type="predicted"/>
<accession>A0A0F9TC09</accession>
<comment type="caution">
    <text evidence="1">The sequence shown here is derived from an EMBL/GenBank/DDBJ whole genome shotgun (WGS) entry which is preliminary data.</text>
</comment>
<protein>
    <submittedName>
        <fullName evidence="1">Uncharacterized protein</fullName>
    </submittedName>
</protein>
<evidence type="ECO:0000313" key="1">
    <source>
        <dbReference type="EMBL" id="KKN72482.1"/>
    </source>
</evidence>
<name>A0A0F9TC09_9ZZZZ</name>
<sequence length="74" mass="8887">MDTSLDVDVTPEELRTWRAERDSNVRKPLLASVRDKDSIALLEVQELWSRYNRLINTLDRKYRRIQVAKDWLND</sequence>
<reference evidence="1" key="1">
    <citation type="journal article" date="2015" name="Nature">
        <title>Complex archaea that bridge the gap between prokaryotes and eukaryotes.</title>
        <authorList>
            <person name="Spang A."/>
            <person name="Saw J.H."/>
            <person name="Jorgensen S.L."/>
            <person name="Zaremba-Niedzwiedzka K."/>
            <person name="Martijn J."/>
            <person name="Lind A.E."/>
            <person name="van Eijk R."/>
            <person name="Schleper C."/>
            <person name="Guy L."/>
            <person name="Ettema T.J."/>
        </authorList>
    </citation>
    <scope>NUCLEOTIDE SEQUENCE</scope>
</reference>